<dbReference type="Gene3D" id="3.40.50.620">
    <property type="entry name" value="HUPs"/>
    <property type="match status" value="1"/>
</dbReference>
<feature type="domain" description="DUF218" evidence="2">
    <location>
        <begin position="85"/>
        <end position="249"/>
    </location>
</feature>
<dbReference type="InterPro" id="IPR014729">
    <property type="entry name" value="Rossmann-like_a/b/a_fold"/>
</dbReference>
<evidence type="ECO:0000313" key="4">
    <source>
        <dbReference type="Proteomes" id="UP000295375"/>
    </source>
</evidence>
<feature type="transmembrane region" description="Helical" evidence="1">
    <location>
        <begin position="6"/>
        <end position="31"/>
    </location>
</feature>
<dbReference type="InterPro" id="IPR003848">
    <property type="entry name" value="DUF218"/>
</dbReference>
<dbReference type="GO" id="GO:0043164">
    <property type="term" value="P:Gram-negative-bacterium-type cell wall biogenesis"/>
    <property type="evidence" value="ECO:0007669"/>
    <property type="project" value="TreeGrafter"/>
</dbReference>
<evidence type="ECO:0000256" key="1">
    <source>
        <dbReference type="SAM" id="Phobius"/>
    </source>
</evidence>
<reference evidence="3 4" key="1">
    <citation type="submission" date="2019-03" db="EMBL/GenBank/DDBJ databases">
        <title>Genomic Encyclopedia of Type Strains, Phase IV (KMG-IV): sequencing the most valuable type-strain genomes for metagenomic binning, comparative biology and taxonomic classification.</title>
        <authorList>
            <person name="Goeker M."/>
        </authorList>
    </citation>
    <scope>NUCLEOTIDE SEQUENCE [LARGE SCALE GENOMIC DNA]</scope>
    <source>
        <strain evidence="3 4">DSM 103792</strain>
    </source>
</reference>
<dbReference type="RefSeq" id="WP_157591277.1">
    <property type="nucleotide sequence ID" value="NZ_CP037953.1"/>
</dbReference>
<dbReference type="AlphaFoldDB" id="A0A4R6U7T6"/>
<accession>A0A4R6U7T6</accession>
<gene>
    <name evidence="3" type="ORF">EV696_13520</name>
</gene>
<evidence type="ECO:0000313" key="3">
    <source>
        <dbReference type="EMBL" id="TDQ42431.1"/>
    </source>
</evidence>
<dbReference type="EMBL" id="SNYM01000035">
    <property type="protein sequence ID" value="TDQ42431.1"/>
    <property type="molecule type" value="Genomic_DNA"/>
</dbReference>
<keyword evidence="1" id="KW-1133">Transmembrane helix</keyword>
<dbReference type="PANTHER" id="PTHR30336">
    <property type="entry name" value="INNER MEMBRANE PROTEIN, PROBABLE PERMEASE"/>
    <property type="match status" value="1"/>
</dbReference>
<dbReference type="GO" id="GO:0000270">
    <property type="term" value="P:peptidoglycan metabolic process"/>
    <property type="evidence" value="ECO:0007669"/>
    <property type="project" value="TreeGrafter"/>
</dbReference>
<keyword evidence="1" id="KW-0472">Membrane</keyword>
<dbReference type="CDD" id="cd06259">
    <property type="entry name" value="YdcF-like"/>
    <property type="match status" value="1"/>
</dbReference>
<comment type="caution">
    <text evidence="3">The sequence shown here is derived from an EMBL/GenBank/DDBJ whole genome shotgun (WGS) entry which is preliminary data.</text>
</comment>
<organism evidence="3 4">
    <name type="scientific">Permianibacter aggregans</name>
    <dbReference type="NCBI Taxonomy" id="1510150"/>
    <lineage>
        <taxon>Bacteria</taxon>
        <taxon>Pseudomonadati</taxon>
        <taxon>Pseudomonadota</taxon>
        <taxon>Gammaproteobacteria</taxon>
        <taxon>Pseudomonadales</taxon>
        <taxon>Pseudomonadaceae</taxon>
        <taxon>Permianibacter</taxon>
    </lineage>
</organism>
<dbReference type="PANTHER" id="PTHR30336:SF4">
    <property type="entry name" value="ENVELOPE BIOGENESIS FACTOR ELYC"/>
    <property type="match status" value="1"/>
</dbReference>
<dbReference type="Proteomes" id="UP000295375">
    <property type="component" value="Unassembled WGS sequence"/>
</dbReference>
<keyword evidence="4" id="KW-1185">Reference proteome</keyword>
<evidence type="ECO:0000259" key="2">
    <source>
        <dbReference type="Pfam" id="PF02698"/>
    </source>
</evidence>
<sequence length="257" mass="28525">MHWDIIAIYTVKLLLLPPGINLLLILLAFWVGRWSRALSIALFSLSLATLYAFSTPFVAQGLVSQLQPTTALRLSLQAADQKDTAIVVLAGGRRNAAPEFDDIDTVSPRTLERLRYAARLQRQTHLPVLLSGGKVFGESTAEAVLMNDSFISDFRGAPHWLETKSRNTRENAEYSAKILKENNISTIYLVTDATHMPRAQYWFEQHSLKVIPAPTGFNRDGSGNIGPLAWVPNARALEMSSNVLHERLGLLWATMTG</sequence>
<feature type="transmembrane region" description="Helical" evidence="1">
    <location>
        <begin position="38"/>
        <end position="59"/>
    </location>
</feature>
<name>A0A4R6U7T6_9GAMM</name>
<protein>
    <submittedName>
        <fullName evidence="3">Uncharacterized SAM-binding protein YcdF (DUF218 family)</fullName>
    </submittedName>
</protein>
<proteinExistence type="predicted"/>
<keyword evidence="1" id="KW-0812">Transmembrane</keyword>
<dbReference type="GO" id="GO:0005886">
    <property type="term" value="C:plasma membrane"/>
    <property type="evidence" value="ECO:0007669"/>
    <property type="project" value="TreeGrafter"/>
</dbReference>
<dbReference type="InterPro" id="IPR051599">
    <property type="entry name" value="Cell_Envelope_Assoc"/>
</dbReference>
<dbReference type="Pfam" id="PF02698">
    <property type="entry name" value="DUF218"/>
    <property type="match status" value="1"/>
</dbReference>